<sequence length="50" mass="5328">MLQALPRLSRAVERIRRVGAHLSSMAQNGGTENGEVVTAAIVIVGDEILK</sequence>
<name>A0A8J4X2S2_CLAMG</name>
<feature type="non-terminal residue" evidence="1">
    <location>
        <position position="50"/>
    </location>
</feature>
<organism evidence="1 2">
    <name type="scientific">Clarias magur</name>
    <name type="common">Asian catfish</name>
    <name type="synonym">Macropteronotus magur</name>
    <dbReference type="NCBI Taxonomy" id="1594786"/>
    <lineage>
        <taxon>Eukaryota</taxon>
        <taxon>Metazoa</taxon>
        <taxon>Chordata</taxon>
        <taxon>Craniata</taxon>
        <taxon>Vertebrata</taxon>
        <taxon>Euteleostomi</taxon>
        <taxon>Actinopterygii</taxon>
        <taxon>Neopterygii</taxon>
        <taxon>Teleostei</taxon>
        <taxon>Ostariophysi</taxon>
        <taxon>Siluriformes</taxon>
        <taxon>Clariidae</taxon>
        <taxon>Clarias</taxon>
    </lineage>
</organism>
<reference evidence="1" key="1">
    <citation type="submission" date="2020-07" db="EMBL/GenBank/DDBJ databases">
        <title>Clarias magur genome sequencing, assembly and annotation.</title>
        <authorList>
            <person name="Kushwaha B."/>
            <person name="Kumar R."/>
            <person name="Das P."/>
            <person name="Joshi C.G."/>
            <person name="Kumar D."/>
            <person name="Nagpure N.S."/>
            <person name="Pandey M."/>
            <person name="Agarwal S."/>
            <person name="Srivastava S."/>
            <person name="Singh M."/>
            <person name="Sahoo L."/>
            <person name="Jayasankar P."/>
            <person name="Meher P.K."/>
            <person name="Koringa P.G."/>
            <person name="Iquebal M.A."/>
            <person name="Das S.P."/>
            <person name="Bit A."/>
            <person name="Patnaik S."/>
            <person name="Patel N."/>
            <person name="Shah T.M."/>
            <person name="Hinsu A."/>
            <person name="Jena J.K."/>
        </authorList>
    </citation>
    <scope>NUCLEOTIDE SEQUENCE</scope>
    <source>
        <strain evidence="1">CIFAMagur01</strain>
        <tissue evidence="1">Testis</tissue>
    </source>
</reference>
<comment type="caution">
    <text evidence="1">The sequence shown here is derived from an EMBL/GenBank/DDBJ whole genome shotgun (WGS) entry which is preliminary data.</text>
</comment>
<dbReference type="EMBL" id="QNUK01000092">
    <property type="protein sequence ID" value="KAF5902312.1"/>
    <property type="molecule type" value="Genomic_DNA"/>
</dbReference>
<evidence type="ECO:0000313" key="2">
    <source>
        <dbReference type="Proteomes" id="UP000727407"/>
    </source>
</evidence>
<protein>
    <submittedName>
        <fullName evidence="1">FAD synthase isoform X1</fullName>
    </submittedName>
</protein>
<dbReference type="AlphaFoldDB" id="A0A8J4X2S2"/>
<evidence type="ECO:0000313" key="1">
    <source>
        <dbReference type="EMBL" id="KAF5902312.1"/>
    </source>
</evidence>
<accession>A0A8J4X2S2</accession>
<dbReference type="Proteomes" id="UP000727407">
    <property type="component" value="Unassembled WGS sequence"/>
</dbReference>
<gene>
    <name evidence="1" type="primary">flad1</name>
    <name evidence="1" type="ORF">DAT39_007936</name>
</gene>
<keyword evidence="2" id="KW-1185">Reference proteome</keyword>
<proteinExistence type="predicted"/>